<evidence type="ECO:0000313" key="1">
    <source>
        <dbReference type="EMBL" id="KAJ8615719.1"/>
    </source>
</evidence>
<gene>
    <name evidence="1" type="ORF">MRB53_035091</name>
</gene>
<comment type="caution">
    <text evidence="1">The sequence shown here is derived from an EMBL/GenBank/DDBJ whole genome shotgun (WGS) entry which is preliminary data.</text>
</comment>
<proteinExistence type="predicted"/>
<dbReference type="Proteomes" id="UP001234297">
    <property type="component" value="Chromosome 12"/>
</dbReference>
<dbReference type="EMBL" id="CM056820">
    <property type="protein sequence ID" value="KAJ8615719.1"/>
    <property type="molecule type" value="Genomic_DNA"/>
</dbReference>
<reference evidence="1 2" key="1">
    <citation type="journal article" date="2022" name="Hortic Res">
        <title>A haplotype resolved chromosomal level avocado genome allows analysis of novel avocado genes.</title>
        <authorList>
            <person name="Nath O."/>
            <person name="Fletcher S.J."/>
            <person name="Hayward A."/>
            <person name="Shaw L.M."/>
            <person name="Masouleh A.K."/>
            <person name="Furtado A."/>
            <person name="Henry R.J."/>
            <person name="Mitter N."/>
        </authorList>
    </citation>
    <scope>NUCLEOTIDE SEQUENCE [LARGE SCALE GENOMIC DNA]</scope>
    <source>
        <strain evidence="2">cv. Hass</strain>
    </source>
</reference>
<name>A0ACC2K3Y2_PERAE</name>
<evidence type="ECO:0000313" key="2">
    <source>
        <dbReference type="Proteomes" id="UP001234297"/>
    </source>
</evidence>
<accession>A0ACC2K3Y2</accession>
<sequence length="89" mass="9831">MFGKFGFSTPWKTEMRLRARLSAGRKFQASPEIFHLVSLPGVAVLSADKSPSPVSPLPAITEKGQFLHTKKRGVTEALAHFFYCPIQQG</sequence>
<organism evidence="1 2">
    <name type="scientific">Persea americana</name>
    <name type="common">Avocado</name>
    <dbReference type="NCBI Taxonomy" id="3435"/>
    <lineage>
        <taxon>Eukaryota</taxon>
        <taxon>Viridiplantae</taxon>
        <taxon>Streptophyta</taxon>
        <taxon>Embryophyta</taxon>
        <taxon>Tracheophyta</taxon>
        <taxon>Spermatophyta</taxon>
        <taxon>Magnoliopsida</taxon>
        <taxon>Magnoliidae</taxon>
        <taxon>Laurales</taxon>
        <taxon>Lauraceae</taxon>
        <taxon>Persea</taxon>
    </lineage>
</organism>
<keyword evidence="2" id="KW-1185">Reference proteome</keyword>
<protein>
    <submittedName>
        <fullName evidence="1">Uncharacterized protein</fullName>
    </submittedName>
</protein>